<evidence type="ECO:0000256" key="3">
    <source>
        <dbReference type="ARBA" id="ARBA00022692"/>
    </source>
</evidence>
<sequence>MLSARVLLKGAGLMLSLALLGYLFNSSDLGNAANEAWIDAHVRGHGVEGTLLFLAMGTLFTALGLPRQIIGFLAGYAFGLLSGTLLGTLAALLGCLATFVYARFFGRGPLQKRLGGRAARFDRFIHQHPFAMTLLIRLLPVGSNILTNLAAGISSARLLPFLAATFIGYLPQSLIFALVGSGVNVDPTLRIGGALVLFVISGALGGFLYHRFRHGVSIDESVDAQLGETNEP</sequence>
<keyword evidence="3 6" id="KW-0812">Transmembrane</keyword>
<dbReference type="STRING" id="428992.SAMN05216272_11172"/>
<feature type="transmembrane region" description="Helical" evidence="6">
    <location>
        <begin position="7"/>
        <end position="24"/>
    </location>
</feature>
<feature type="domain" description="VTT" evidence="7">
    <location>
        <begin position="65"/>
        <end position="181"/>
    </location>
</feature>
<feature type="transmembrane region" description="Helical" evidence="6">
    <location>
        <begin position="158"/>
        <end position="179"/>
    </location>
</feature>
<evidence type="ECO:0000259" key="7">
    <source>
        <dbReference type="Pfam" id="PF09335"/>
    </source>
</evidence>
<keyword evidence="2 6" id="KW-1003">Cell membrane</keyword>
<evidence type="ECO:0000256" key="1">
    <source>
        <dbReference type="ARBA" id="ARBA00004651"/>
    </source>
</evidence>
<evidence type="ECO:0000256" key="4">
    <source>
        <dbReference type="ARBA" id="ARBA00022989"/>
    </source>
</evidence>
<dbReference type="EMBL" id="FNDS01000011">
    <property type="protein sequence ID" value="SDI53270.1"/>
    <property type="molecule type" value="Genomic_DNA"/>
</dbReference>
<dbReference type="InterPro" id="IPR015414">
    <property type="entry name" value="TMEM64"/>
</dbReference>
<dbReference type="GO" id="GO:0005886">
    <property type="term" value="C:plasma membrane"/>
    <property type="evidence" value="ECO:0007669"/>
    <property type="project" value="UniProtKB-SubCell"/>
</dbReference>
<dbReference type="PANTHER" id="PTHR12677">
    <property type="entry name" value="GOLGI APPARATUS MEMBRANE PROTEIN TVP38-RELATED"/>
    <property type="match status" value="1"/>
</dbReference>
<comment type="similarity">
    <text evidence="6">Belongs to the TVP38/TMEM64 family.</text>
</comment>
<reference evidence="9" key="1">
    <citation type="submission" date="2016-10" db="EMBL/GenBank/DDBJ databases">
        <authorList>
            <person name="Varghese N."/>
            <person name="Submissions S."/>
        </authorList>
    </citation>
    <scope>NUCLEOTIDE SEQUENCE [LARGE SCALE GENOMIC DNA]</scope>
    <source>
        <strain evidence="9">CCM 7469</strain>
    </source>
</reference>
<comment type="subcellular location">
    <subcellularLocation>
        <location evidence="1 6">Cell membrane</location>
        <topology evidence="1 6">Multi-pass membrane protein</topology>
    </subcellularLocation>
</comment>
<name>A0A1G8LDF8_9PSED</name>
<feature type="transmembrane region" description="Helical" evidence="6">
    <location>
        <begin position="77"/>
        <end position="104"/>
    </location>
</feature>
<evidence type="ECO:0000313" key="8">
    <source>
        <dbReference type="EMBL" id="SDI53270.1"/>
    </source>
</evidence>
<dbReference type="RefSeq" id="WP_212633158.1">
    <property type="nucleotide sequence ID" value="NZ_FNDS01000011.1"/>
</dbReference>
<evidence type="ECO:0000313" key="9">
    <source>
        <dbReference type="Proteomes" id="UP000199636"/>
    </source>
</evidence>
<feature type="transmembrane region" description="Helical" evidence="6">
    <location>
        <begin position="44"/>
        <end position="65"/>
    </location>
</feature>
<feature type="transmembrane region" description="Helical" evidence="6">
    <location>
        <begin position="124"/>
        <end position="146"/>
    </location>
</feature>
<feature type="transmembrane region" description="Helical" evidence="6">
    <location>
        <begin position="191"/>
        <end position="209"/>
    </location>
</feature>
<gene>
    <name evidence="8" type="ORF">SAMN05216272_11172</name>
</gene>
<keyword evidence="9" id="KW-1185">Reference proteome</keyword>
<evidence type="ECO:0000256" key="6">
    <source>
        <dbReference type="RuleBase" id="RU366058"/>
    </source>
</evidence>
<protein>
    <recommendedName>
        <fullName evidence="6">TVP38/TMEM64 family membrane protein</fullName>
    </recommendedName>
</protein>
<dbReference type="PANTHER" id="PTHR12677:SF59">
    <property type="entry name" value="GOLGI APPARATUS MEMBRANE PROTEIN TVP38-RELATED"/>
    <property type="match status" value="1"/>
</dbReference>
<dbReference type="InterPro" id="IPR032816">
    <property type="entry name" value="VTT_dom"/>
</dbReference>
<keyword evidence="4 6" id="KW-1133">Transmembrane helix</keyword>
<keyword evidence="5 6" id="KW-0472">Membrane</keyword>
<evidence type="ECO:0000256" key="5">
    <source>
        <dbReference type="ARBA" id="ARBA00023136"/>
    </source>
</evidence>
<evidence type="ECO:0000256" key="2">
    <source>
        <dbReference type="ARBA" id="ARBA00022475"/>
    </source>
</evidence>
<dbReference type="AlphaFoldDB" id="A0A1G8LDF8"/>
<proteinExistence type="inferred from homology"/>
<dbReference type="Pfam" id="PF09335">
    <property type="entry name" value="VTT_dom"/>
    <property type="match status" value="1"/>
</dbReference>
<organism evidence="8 9">
    <name type="scientific">Pseudomonas panipatensis</name>
    <dbReference type="NCBI Taxonomy" id="428992"/>
    <lineage>
        <taxon>Bacteria</taxon>
        <taxon>Pseudomonadati</taxon>
        <taxon>Pseudomonadota</taxon>
        <taxon>Gammaproteobacteria</taxon>
        <taxon>Pseudomonadales</taxon>
        <taxon>Pseudomonadaceae</taxon>
        <taxon>Pseudomonas</taxon>
    </lineage>
</organism>
<dbReference type="Proteomes" id="UP000199636">
    <property type="component" value="Unassembled WGS sequence"/>
</dbReference>
<accession>A0A1G8LDF8</accession>